<evidence type="ECO:0000256" key="2">
    <source>
        <dbReference type="ARBA" id="ARBA00023002"/>
    </source>
</evidence>
<dbReference type="EMBL" id="JAAOIW010000012">
    <property type="protein sequence ID" value="NHN33472.1"/>
    <property type="molecule type" value="Genomic_DNA"/>
</dbReference>
<sequence>MSNVIDQVVQVDALRKYCTDVFAKSLPWQEAAVIADNLVDADLLGVESHGVSRVPGYLKRMEQGLIERSTNISLITETPTTAMYDAGNGWGQVAGVKAMEAAIAKAKTYGTAFVGVNNSNHFGTCSYYTRMAAAEGCIGIAMTNSSAMMVPFGALEASLGTNPLSFAIPTGKGKDPVVLDMATSNVARGKIIVAKTKGIAIPEGWAVTKDGEPTTDPIAALEGFLLPMGSKGSGLGIMVDILSGVLTGSLFGKRVPRMYDDPEPQNIGHFFGVIRVDAFMKQEEFYQRMQEKIDETVNSKPAKGFERVYMPGEIETLKMKKQLAEGIALSPAIFRELEQTGKHYGVDIHDYIR</sequence>
<dbReference type="PANTHER" id="PTHR11091:SF0">
    <property type="entry name" value="MALATE DEHYDROGENASE"/>
    <property type="match status" value="1"/>
</dbReference>
<dbReference type="SUPFAM" id="SSF89733">
    <property type="entry name" value="L-sulfolactate dehydrogenase-like"/>
    <property type="match status" value="1"/>
</dbReference>
<dbReference type="InterPro" id="IPR043144">
    <property type="entry name" value="Mal/L-sulf/L-lact_DH-like_ah"/>
</dbReference>
<comment type="caution">
    <text evidence="3">The sequence shown here is derived from an EMBL/GenBank/DDBJ whole genome shotgun (WGS) entry which is preliminary data.</text>
</comment>
<evidence type="ECO:0000256" key="1">
    <source>
        <dbReference type="ARBA" id="ARBA00006056"/>
    </source>
</evidence>
<keyword evidence="4" id="KW-1185">Reference proteome</keyword>
<evidence type="ECO:0000313" key="4">
    <source>
        <dbReference type="Proteomes" id="UP001165962"/>
    </source>
</evidence>
<comment type="similarity">
    <text evidence="1">Belongs to the LDH2/MDH2 oxidoreductase family.</text>
</comment>
<evidence type="ECO:0000313" key="3">
    <source>
        <dbReference type="EMBL" id="NHN33472.1"/>
    </source>
</evidence>
<keyword evidence="2" id="KW-0560">Oxidoreductase</keyword>
<name>A0ABX0JAG3_9BACL</name>
<gene>
    <name evidence="3" type="ORF">G9U52_27025</name>
</gene>
<dbReference type="Gene3D" id="3.30.1370.60">
    <property type="entry name" value="Hypothetical oxidoreductase yiak, domain 2"/>
    <property type="match status" value="1"/>
</dbReference>
<dbReference type="Pfam" id="PF02615">
    <property type="entry name" value="Ldh_2"/>
    <property type="match status" value="1"/>
</dbReference>
<dbReference type="RefSeq" id="WP_166153782.1">
    <property type="nucleotide sequence ID" value="NZ_JAAOIW010000012.1"/>
</dbReference>
<organism evidence="3 4">
    <name type="scientific">Paenibacillus agricola</name>
    <dbReference type="NCBI Taxonomy" id="2716264"/>
    <lineage>
        <taxon>Bacteria</taxon>
        <taxon>Bacillati</taxon>
        <taxon>Bacillota</taxon>
        <taxon>Bacilli</taxon>
        <taxon>Bacillales</taxon>
        <taxon>Paenibacillaceae</taxon>
        <taxon>Paenibacillus</taxon>
    </lineage>
</organism>
<protein>
    <submittedName>
        <fullName evidence="3">Ldh family oxidoreductase</fullName>
    </submittedName>
</protein>
<dbReference type="InterPro" id="IPR043143">
    <property type="entry name" value="Mal/L-sulf/L-lact_DH-like_NADP"/>
</dbReference>
<dbReference type="PANTHER" id="PTHR11091">
    <property type="entry name" value="OXIDOREDUCTASE-RELATED"/>
    <property type="match status" value="1"/>
</dbReference>
<dbReference type="InterPro" id="IPR003767">
    <property type="entry name" value="Malate/L-lactate_DH-like"/>
</dbReference>
<dbReference type="InterPro" id="IPR036111">
    <property type="entry name" value="Mal/L-sulfo/L-lacto_DH-like_sf"/>
</dbReference>
<reference evidence="3" key="1">
    <citation type="submission" date="2020-03" db="EMBL/GenBank/DDBJ databases">
        <title>Draft sequencing of Paenibacilllus sp. S3N08.</title>
        <authorList>
            <person name="Kim D.-U."/>
        </authorList>
    </citation>
    <scope>NUCLEOTIDE SEQUENCE</scope>
    <source>
        <strain evidence="3">S3N08</strain>
    </source>
</reference>
<proteinExistence type="inferred from homology"/>
<accession>A0ABX0JAG3</accession>
<dbReference type="Proteomes" id="UP001165962">
    <property type="component" value="Unassembled WGS sequence"/>
</dbReference>
<dbReference type="Gene3D" id="1.10.1530.10">
    <property type="match status" value="1"/>
</dbReference>